<comment type="caution">
    <text evidence="1">The sequence shown here is derived from an EMBL/GenBank/DDBJ whole genome shotgun (WGS) entry which is preliminary data.</text>
</comment>
<accession>A0A4Q6XRY1</accession>
<dbReference type="RefSeq" id="WP_130160580.1">
    <property type="nucleotide sequence ID" value="NZ_SGIS01000112.1"/>
</dbReference>
<reference evidence="1 2" key="1">
    <citation type="submission" date="2019-02" db="EMBL/GenBank/DDBJ databases">
        <authorList>
            <person name="Li Y."/>
        </authorList>
    </citation>
    <scope>NUCLEOTIDE SEQUENCE [LARGE SCALE GENOMIC DNA]</scope>
    <source>
        <strain evidence="1 2">3-7</strain>
    </source>
</reference>
<dbReference type="AlphaFoldDB" id="A0A4Q6XRY1"/>
<dbReference type="OrthoDB" id="7605413at2"/>
<name>A0A4Q6XRY1_9SPHN</name>
<dbReference type="EMBL" id="SGIS01000112">
    <property type="protein sequence ID" value="RZF59006.1"/>
    <property type="molecule type" value="Genomic_DNA"/>
</dbReference>
<sequence>MNNDLKMADRDLAKYAVTACLLDTSANLAPSRCDIYMQPDKSGTLIGYAAVTQDSKGVSFSTFTTLNDKQAGEDCFIQGALTGAGENYKTPVKDASNDFSGQFMYSAWQKEPGNYIVSPVDDSSMSDTTSDDTALGVWYVSKTGDKLRISQERWNYCYRDSNVNVDDVFYRVISLKRKV</sequence>
<proteinExistence type="predicted"/>
<gene>
    <name evidence="1" type="ORF">EWE75_24185</name>
</gene>
<dbReference type="Proteomes" id="UP000292085">
    <property type="component" value="Unassembled WGS sequence"/>
</dbReference>
<evidence type="ECO:0000313" key="1">
    <source>
        <dbReference type="EMBL" id="RZF59006.1"/>
    </source>
</evidence>
<organism evidence="1 2">
    <name type="scientific">Sphingomonas populi</name>
    <dbReference type="NCBI Taxonomy" id="2484750"/>
    <lineage>
        <taxon>Bacteria</taxon>
        <taxon>Pseudomonadati</taxon>
        <taxon>Pseudomonadota</taxon>
        <taxon>Alphaproteobacteria</taxon>
        <taxon>Sphingomonadales</taxon>
        <taxon>Sphingomonadaceae</taxon>
        <taxon>Sphingomonas</taxon>
    </lineage>
</organism>
<keyword evidence="2" id="KW-1185">Reference proteome</keyword>
<evidence type="ECO:0000313" key="2">
    <source>
        <dbReference type="Proteomes" id="UP000292085"/>
    </source>
</evidence>
<protein>
    <submittedName>
        <fullName evidence="1">Uncharacterized protein</fullName>
    </submittedName>
</protein>